<reference evidence="1 2" key="1">
    <citation type="submission" date="2016-10" db="EMBL/GenBank/DDBJ databases">
        <authorList>
            <person name="de Groot N.N."/>
        </authorList>
    </citation>
    <scope>NUCLEOTIDE SEQUENCE [LARGE SCALE GENOMIC DNA]</scope>
    <source>
        <strain evidence="1 2">DSM 23581</strain>
    </source>
</reference>
<dbReference type="EMBL" id="FNQF01000003">
    <property type="protein sequence ID" value="SEA12436.1"/>
    <property type="molecule type" value="Genomic_DNA"/>
</dbReference>
<dbReference type="AlphaFoldDB" id="A0A1H3YLM8"/>
<evidence type="ECO:0000313" key="2">
    <source>
        <dbReference type="Proteomes" id="UP000198820"/>
    </source>
</evidence>
<sequence length="179" mass="19987">MKKIFVLFTIAFAFIACEGDRGPVGPPGPPGSGGDSEIGHVYDIEVNFNPQNNYSAVSEFPLSVEVFETDVVLVYLLESQISDPTGPVDVWSPLPQTFYLDFGDQVSYNFNHTFFDVNIFLDGNVNLDALGPEFTNNQIFRVVILPATEANSLRTDTYQNLKEDMVQQDKSLEEHQLDL</sequence>
<gene>
    <name evidence="1" type="ORF">SAMN05421540_103187</name>
</gene>
<dbReference type="STRING" id="908615.SAMN05421540_103187"/>
<dbReference type="Proteomes" id="UP000198820">
    <property type="component" value="Unassembled WGS sequence"/>
</dbReference>
<evidence type="ECO:0008006" key="3">
    <source>
        <dbReference type="Google" id="ProtNLM"/>
    </source>
</evidence>
<name>A0A1H3YLM8_9FLAO</name>
<organism evidence="1 2">
    <name type="scientific">Psychroflexus halocasei</name>
    <dbReference type="NCBI Taxonomy" id="908615"/>
    <lineage>
        <taxon>Bacteria</taxon>
        <taxon>Pseudomonadati</taxon>
        <taxon>Bacteroidota</taxon>
        <taxon>Flavobacteriia</taxon>
        <taxon>Flavobacteriales</taxon>
        <taxon>Flavobacteriaceae</taxon>
        <taxon>Psychroflexus</taxon>
    </lineage>
</organism>
<evidence type="ECO:0000313" key="1">
    <source>
        <dbReference type="EMBL" id="SEA12436.1"/>
    </source>
</evidence>
<keyword evidence="2" id="KW-1185">Reference proteome</keyword>
<dbReference type="PROSITE" id="PS51257">
    <property type="entry name" value="PROKAR_LIPOPROTEIN"/>
    <property type="match status" value="1"/>
</dbReference>
<proteinExistence type="predicted"/>
<protein>
    <recommendedName>
        <fullName evidence="3">Collagen triple helix repeat-containing protein</fullName>
    </recommendedName>
</protein>
<accession>A0A1H3YLM8</accession>
<dbReference type="RefSeq" id="WP_093240766.1">
    <property type="nucleotide sequence ID" value="NZ_FNQF01000003.1"/>
</dbReference>